<comment type="caution">
    <text evidence="2">The sequence shown here is derived from an EMBL/GenBank/DDBJ whole genome shotgun (WGS) entry which is preliminary data.</text>
</comment>
<reference evidence="3" key="1">
    <citation type="submission" date="2016-06" db="EMBL/GenBank/DDBJ databases">
        <title>Parallel loss of symbiosis genes in relatives of nitrogen-fixing non-legume Parasponia.</title>
        <authorList>
            <person name="Van Velzen R."/>
            <person name="Holmer R."/>
            <person name="Bu F."/>
            <person name="Rutten L."/>
            <person name="Van Zeijl A."/>
            <person name="Liu W."/>
            <person name="Santuari L."/>
            <person name="Cao Q."/>
            <person name="Sharma T."/>
            <person name="Shen D."/>
            <person name="Roswanjaya Y."/>
            <person name="Wardhani T."/>
            <person name="Kalhor M.S."/>
            <person name="Jansen J."/>
            <person name="Van den Hoogen J."/>
            <person name="Gungor B."/>
            <person name="Hartog M."/>
            <person name="Hontelez J."/>
            <person name="Verver J."/>
            <person name="Yang W.-C."/>
            <person name="Schijlen E."/>
            <person name="Repin R."/>
            <person name="Schilthuizen M."/>
            <person name="Schranz E."/>
            <person name="Heidstra R."/>
            <person name="Miyata K."/>
            <person name="Fedorova E."/>
            <person name="Kohlen W."/>
            <person name="Bisseling T."/>
            <person name="Smit S."/>
            <person name="Geurts R."/>
        </authorList>
    </citation>
    <scope>NUCLEOTIDE SEQUENCE [LARGE SCALE GENOMIC DNA]</scope>
    <source>
        <strain evidence="3">cv. RG33-2</strain>
    </source>
</reference>
<accession>A0A2P5FT57</accession>
<keyword evidence="3" id="KW-1185">Reference proteome</keyword>
<evidence type="ECO:0000256" key="1">
    <source>
        <dbReference type="SAM" id="MobiDB-lite"/>
    </source>
</evidence>
<gene>
    <name evidence="2" type="ORF">TorRG33x02_031590</name>
</gene>
<evidence type="ECO:0000313" key="2">
    <source>
        <dbReference type="EMBL" id="POO00976.1"/>
    </source>
</evidence>
<feature type="compositionally biased region" description="Polar residues" evidence="1">
    <location>
        <begin position="61"/>
        <end position="72"/>
    </location>
</feature>
<dbReference type="InParanoid" id="A0A2P5FT57"/>
<proteinExistence type="predicted"/>
<evidence type="ECO:0000313" key="3">
    <source>
        <dbReference type="Proteomes" id="UP000237000"/>
    </source>
</evidence>
<dbReference type="AlphaFoldDB" id="A0A2P5FT57"/>
<feature type="region of interest" description="Disordered" evidence="1">
    <location>
        <begin position="52"/>
        <end position="72"/>
    </location>
</feature>
<protein>
    <submittedName>
        <fullName evidence="2">Uncharacterized protein</fullName>
    </submittedName>
</protein>
<dbReference type="Proteomes" id="UP000237000">
    <property type="component" value="Unassembled WGS sequence"/>
</dbReference>
<dbReference type="EMBL" id="JXTC01000010">
    <property type="protein sequence ID" value="POO00976.1"/>
    <property type="molecule type" value="Genomic_DNA"/>
</dbReference>
<name>A0A2P5FT57_TREOI</name>
<sequence>MGSNPGDVINPEEIVGRTSSSKQWAHTLLSNGTLILIGVVATRIPLVQEIMGSNPGDVTLENESTQSQTQWE</sequence>
<organism evidence="2 3">
    <name type="scientific">Trema orientale</name>
    <name type="common">Charcoal tree</name>
    <name type="synonym">Celtis orientalis</name>
    <dbReference type="NCBI Taxonomy" id="63057"/>
    <lineage>
        <taxon>Eukaryota</taxon>
        <taxon>Viridiplantae</taxon>
        <taxon>Streptophyta</taxon>
        <taxon>Embryophyta</taxon>
        <taxon>Tracheophyta</taxon>
        <taxon>Spermatophyta</taxon>
        <taxon>Magnoliopsida</taxon>
        <taxon>eudicotyledons</taxon>
        <taxon>Gunneridae</taxon>
        <taxon>Pentapetalae</taxon>
        <taxon>rosids</taxon>
        <taxon>fabids</taxon>
        <taxon>Rosales</taxon>
        <taxon>Cannabaceae</taxon>
        <taxon>Trema</taxon>
    </lineage>
</organism>